<dbReference type="AlphaFoldDB" id="A0A1X1F098"/>
<dbReference type="STRING" id="55209.HA50_07390"/>
<feature type="chain" id="PRO_5012123035" description="Lipoprotein" evidence="1">
    <location>
        <begin position="24"/>
        <end position="132"/>
    </location>
</feature>
<feature type="signal peptide" evidence="1">
    <location>
        <begin position="1"/>
        <end position="23"/>
    </location>
</feature>
<gene>
    <name evidence="2" type="ORF">HA50_07390</name>
</gene>
<name>A0A1X1F098_PANCY</name>
<keyword evidence="3" id="KW-1185">Reference proteome</keyword>
<proteinExistence type="predicted"/>
<comment type="caution">
    <text evidence="2">The sequence shown here is derived from an EMBL/GenBank/DDBJ whole genome shotgun (WGS) entry which is preliminary data.</text>
</comment>
<evidence type="ECO:0008006" key="4">
    <source>
        <dbReference type="Google" id="ProtNLM"/>
    </source>
</evidence>
<evidence type="ECO:0000313" key="2">
    <source>
        <dbReference type="EMBL" id="ORM95726.1"/>
    </source>
</evidence>
<reference evidence="2 3" key="1">
    <citation type="journal article" date="2017" name="Antonie Van Leeuwenhoek">
        <title>Phylogenomic resolution of the bacterial genus Pantoea and its relationship with Erwinia and Tatumella.</title>
        <authorList>
            <person name="Palmer M."/>
            <person name="Steenkamp E.T."/>
            <person name="Coetzee M.P."/>
            <person name="Chan W.Y."/>
            <person name="van Zyl E."/>
            <person name="De Maayer P."/>
            <person name="Coutinho T.A."/>
            <person name="Blom J."/>
            <person name="Smits T.H."/>
            <person name="Duffy B."/>
            <person name="Venter S.N."/>
        </authorList>
    </citation>
    <scope>NUCLEOTIDE SEQUENCE [LARGE SCALE GENOMIC DNA]</scope>
    <source>
        <strain evidence="2 3">LMG 2657</strain>
    </source>
</reference>
<dbReference type="PROSITE" id="PS51257">
    <property type="entry name" value="PROKAR_LIPOPROTEIN"/>
    <property type="match status" value="1"/>
</dbReference>
<dbReference type="EMBL" id="MLJI01000001">
    <property type="protein sequence ID" value="ORM95726.1"/>
    <property type="molecule type" value="Genomic_DNA"/>
</dbReference>
<keyword evidence="1" id="KW-0732">Signal</keyword>
<accession>A0A1X1F098</accession>
<evidence type="ECO:0000256" key="1">
    <source>
        <dbReference type="SAM" id="SignalP"/>
    </source>
</evidence>
<dbReference type="OrthoDB" id="9815328at2"/>
<sequence>MMKTWGVALVVTATLLTGCVSRTAPIAAINQTLSQRYSDNQMKNTIIEAGLSRQWVMTSAGPGVINGRLTQRGHTAEIRVTYSAQTYSIQYVGSQNLLAANGQIHRNYNRWVHNLDQDIQLRLAALAALATR</sequence>
<dbReference type="Proteomes" id="UP000193749">
    <property type="component" value="Unassembled WGS sequence"/>
</dbReference>
<protein>
    <recommendedName>
        <fullName evidence="4">Lipoprotein</fullName>
    </recommendedName>
</protein>
<organism evidence="2 3">
    <name type="scientific">Pantoea cypripedii</name>
    <name type="common">Pectobacterium cypripedii</name>
    <name type="synonym">Erwinia cypripedii</name>
    <dbReference type="NCBI Taxonomy" id="55209"/>
    <lineage>
        <taxon>Bacteria</taxon>
        <taxon>Pseudomonadati</taxon>
        <taxon>Pseudomonadota</taxon>
        <taxon>Gammaproteobacteria</taxon>
        <taxon>Enterobacterales</taxon>
        <taxon>Erwiniaceae</taxon>
        <taxon>Pantoea</taxon>
    </lineage>
</organism>
<evidence type="ECO:0000313" key="3">
    <source>
        <dbReference type="Proteomes" id="UP000193749"/>
    </source>
</evidence>